<feature type="transmembrane region" description="Helical" evidence="1">
    <location>
        <begin position="20"/>
        <end position="38"/>
    </location>
</feature>
<evidence type="ECO:0000313" key="3">
    <source>
        <dbReference type="Proteomes" id="UP001227126"/>
    </source>
</evidence>
<evidence type="ECO:0000256" key="1">
    <source>
        <dbReference type="SAM" id="Phobius"/>
    </source>
</evidence>
<keyword evidence="3" id="KW-1185">Reference proteome</keyword>
<keyword evidence="1" id="KW-0472">Membrane</keyword>
<organism evidence="2 3">
    <name type="scientific">Sedimentitalea xiamensis</name>
    <dbReference type="NCBI Taxonomy" id="3050037"/>
    <lineage>
        <taxon>Bacteria</taxon>
        <taxon>Pseudomonadati</taxon>
        <taxon>Pseudomonadota</taxon>
        <taxon>Alphaproteobacteria</taxon>
        <taxon>Rhodobacterales</taxon>
        <taxon>Paracoccaceae</taxon>
        <taxon>Sedimentitalea</taxon>
    </lineage>
</organism>
<name>A0ABT7FH25_9RHOB</name>
<sequence length="59" mass="6610">MPTYFDGFSAEPGAKRGPNAMKIVILIAFVIAAGWWLTSEPSDYERGMWCMDLGYCDND</sequence>
<proteinExistence type="predicted"/>
<keyword evidence="1" id="KW-0812">Transmembrane</keyword>
<dbReference type="RefSeq" id="WP_284486018.1">
    <property type="nucleotide sequence ID" value="NZ_JASNJE010000015.1"/>
</dbReference>
<reference evidence="2 3" key="1">
    <citation type="submission" date="2023-05" db="EMBL/GenBank/DDBJ databases">
        <title>Sedimentitalea sp. nov. JM2-8.</title>
        <authorList>
            <person name="Huang J."/>
        </authorList>
    </citation>
    <scope>NUCLEOTIDE SEQUENCE [LARGE SCALE GENOMIC DNA]</scope>
    <source>
        <strain evidence="2 3">JM2-8</strain>
    </source>
</reference>
<dbReference type="EMBL" id="JASNJE010000015">
    <property type="protein sequence ID" value="MDK3074084.1"/>
    <property type="molecule type" value="Genomic_DNA"/>
</dbReference>
<evidence type="ECO:0000313" key="2">
    <source>
        <dbReference type="EMBL" id="MDK3074084.1"/>
    </source>
</evidence>
<dbReference type="Proteomes" id="UP001227126">
    <property type="component" value="Unassembled WGS sequence"/>
</dbReference>
<accession>A0ABT7FH25</accession>
<gene>
    <name evidence="2" type="ORF">QO034_13260</name>
</gene>
<protein>
    <submittedName>
        <fullName evidence="2">Uncharacterized protein</fullName>
    </submittedName>
</protein>
<keyword evidence="1" id="KW-1133">Transmembrane helix</keyword>
<comment type="caution">
    <text evidence="2">The sequence shown here is derived from an EMBL/GenBank/DDBJ whole genome shotgun (WGS) entry which is preliminary data.</text>
</comment>